<dbReference type="SUPFAM" id="SSF160570">
    <property type="entry name" value="YonK-like"/>
    <property type="match status" value="1"/>
</dbReference>
<evidence type="ECO:0000259" key="1">
    <source>
        <dbReference type="Pfam" id="PF09642"/>
    </source>
</evidence>
<dbReference type="Proteomes" id="UP001275436">
    <property type="component" value="Unassembled WGS sequence"/>
</dbReference>
<reference evidence="2 3" key="1">
    <citation type="submission" date="2023-02" db="EMBL/GenBank/DDBJ databases">
        <title>Oceanobacillus kimchii IFOP_LL358 isolated form Alexandrium catenella lab strain.</title>
        <authorList>
            <person name="Gajardo G."/>
            <person name="Ueki S."/>
            <person name="Maruyama F."/>
        </authorList>
    </citation>
    <scope>NUCLEOTIDE SEQUENCE [LARGE SCALE GENOMIC DNA]</scope>
    <source>
        <strain evidence="2 3">IFOP_LL358</strain>
    </source>
</reference>
<dbReference type="Pfam" id="PF09642">
    <property type="entry name" value="YonK"/>
    <property type="match status" value="1"/>
</dbReference>
<evidence type="ECO:0000313" key="3">
    <source>
        <dbReference type="Proteomes" id="UP001275436"/>
    </source>
</evidence>
<dbReference type="InterPro" id="IPR037261">
    <property type="entry name" value="YonK_sf"/>
</dbReference>
<accession>A0ABQ5TJ25</accession>
<organism evidence="2 3">
    <name type="scientific">Oceanobacillus kimchii</name>
    <dbReference type="NCBI Taxonomy" id="746691"/>
    <lineage>
        <taxon>Bacteria</taxon>
        <taxon>Bacillati</taxon>
        <taxon>Bacillota</taxon>
        <taxon>Bacilli</taxon>
        <taxon>Bacillales</taxon>
        <taxon>Bacillaceae</taxon>
        <taxon>Oceanobacillus</taxon>
    </lineage>
</organism>
<dbReference type="RefSeq" id="WP_317958034.1">
    <property type="nucleotide sequence ID" value="NZ_BSKO01000001.1"/>
</dbReference>
<feature type="domain" description="Bacillus phage SPbeta YonK" evidence="1">
    <location>
        <begin position="15"/>
        <end position="63"/>
    </location>
</feature>
<dbReference type="EMBL" id="BSKO01000001">
    <property type="protein sequence ID" value="GLO66152.1"/>
    <property type="molecule type" value="Genomic_DNA"/>
</dbReference>
<name>A0ABQ5TJ25_9BACI</name>
<comment type="caution">
    <text evidence="2">The sequence shown here is derived from an EMBL/GenBank/DDBJ whole genome shotgun (WGS) entry which is preliminary data.</text>
</comment>
<protein>
    <recommendedName>
        <fullName evidence="1">Bacillus phage SPbeta YonK domain-containing protein</fullName>
    </recommendedName>
</protein>
<evidence type="ECO:0000313" key="2">
    <source>
        <dbReference type="EMBL" id="GLO66152.1"/>
    </source>
</evidence>
<keyword evidence="3" id="KW-1185">Reference proteome</keyword>
<proteinExistence type="predicted"/>
<gene>
    <name evidence="2" type="ORF">MACH08_19360</name>
</gene>
<dbReference type="InterPro" id="IPR018600">
    <property type="entry name" value="Phage_SP-beta_YonK"/>
</dbReference>
<dbReference type="Gene3D" id="6.20.120.10">
    <property type="match status" value="1"/>
</dbReference>
<sequence length="65" mass="7408">MANPKSKRDNNLTLVGKLNLEEGLITETVKDVGEINYSFFDYLKEFDGKEVSFSIKEKQDLPPLT</sequence>